<name>A0A7R9JE65_TIMCA</name>
<evidence type="ECO:0000313" key="2">
    <source>
        <dbReference type="EMBL" id="CAD7577682.1"/>
    </source>
</evidence>
<feature type="signal peptide" evidence="1">
    <location>
        <begin position="1"/>
        <end position="15"/>
    </location>
</feature>
<keyword evidence="1" id="KW-0732">Signal</keyword>
<proteinExistence type="predicted"/>
<organism evidence="2">
    <name type="scientific">Timema californicum</name>
    <name type="common">California timema</name>
    <name type="synonym">Walking stick</name>
    <dbReference type="NCBI Taxonomy" id="61474"/>
    <lineage>
        <taxon>Eukaryota</taxon>
        <taxon>Metazoa</taxon>
        <taxon>Ecdysozoa</taxon>
        <taxon>Arthropoda</taxon>
        <taxon>Hexapoda</taxon>
        <taxon>Insecta</taxon>
        <taxon>Pterygota</taxon>
        <taxon>Neoptera</taxon>
        <taxon>Polyneoptera</taxon>
        <taxon>Phasmatodea</taxon>
        <taxon>Timematodea</taxon>
        <taxon>Timematoidea</taxon>
        <taxon>Timematidae</taxon>
        <taxon>Timema</taxon>
    </lineage>
</organism>
<accession>A0A7R9JE65</accession>
<feature type="chain" id="PRO_5030522237" evidence="1">
    <location>
        <begin position="16"/>
        <end position="65"/>
    </location>
</feature>
<sequence>MKVLLIVAMFAVSLATPIPEPGGGWHGKHEHYIIHVPYHVHTVHHHHVHEHPVYVKKGWSSHGWY</sequence>
<dbReference type="AlphaFoldDB" id="A0A7R9JE65"/>
<evidence type="ECO:0000256" key="1">
    <source>
        <dbReference type="SAM" id="SignalP"/>
    </source>
</evidence>
<gene>
    <name evidence="2" type="ORF">TCMB3V08_LOCUS10230</name>
</gene>
<protein>
    <submittedName>
        <fullName evidence="2">(California timema) hypothetical protein</fullName>
    </submittedName>
</protein>
<dbReference type="EMBL" id="OE186000">
    <property type="protein sequence ID" value="CAD7577682.1"/>
    <property type="molecule type" value="Genomic_DNA"/>
</dbReference>
<reference evidence="2" key="1">
    <citation type="submission" date="2020-11" db="EMBL/GenBank/DDBJ databases">
        <authorList>
            <person name="Tran Van P."/>
        </authorList>
    </citation>
    <scope>NUCLEOTIDE SEQUENCE</scope>
</reference>